<dbReference type="RefSeq" id="WP_152649518.1">
    <property type="nucleotide sequence ID" value="NZ_BBRC01000004.1"/>
</dbReference>
<feature type="region of interest" description="Disordered" evidence="1">
    <location>
        <begin position="399"/>
        <end position="421"/>
    </location>
</feature>
<gene>
    <name evidence="3" type="ORF">BKA03_000189</name>
</gene>
<dbReference type="SUPFAM" id="SSF103473">
    <property type="entry name" value="MFS general substrate transporter"/>
    <property type="match status" value="1"/>
</dbReference>
<evidence type="ECO:0000313" key="3">
    <source>
        <dbReference type="EMBL" id="NYI40070.1"/>
    </source>
</evidence>
<feature type="transmembrane region" description="Helical" evidence="2">
    <location>
        <begin position="79"/>
        <end position="99"/>
    </location>
</feature>
<dbReference type="Gene3D" id="1.20.1250.20">
    <property type="entry name" value="MFS general substrate transporter like domains"/>
    <property type="match status" value="2"/>
</dbReference>
<feature type="transmembrane region" description="Helical" evidence="2">
    <location>
        <begin position="274"/>
        <end position="292"/>
    </location>
</feature>
<keyword evidence="2" id="KW-1133">Transmembrane helix</keyword>
<evidence type="ECO:0000313" key="4">
    <source>
        <dbReference type="Proteomes" id="UP000547973"/>
    </source>
</evidence>
<accession>A0A7Y9Z8A4</accession>
<feature type="transmembrane region" description="Helical" evidence="2">
    <location>
        <begin position="172"/>
        <end position="188"/>
    </location>
</feature>
<feature type="transmembrane region" description="Helical" evidence="2">
    <location>
        <begin position="20"/>
        <end position="43"/>
    </location>
</feature>
<name>A0A7Y9Z8A4_9MICO</name>
<feature type="transmembrane region" description="Helical" evidence="2">
    <location>
        <begin position="209"/>
        <end position="229"/>
    </location>
</feature>
<organism evidence="3 4">
    <name type="scientific">Demequina lutea</name>
    <dbReference type="NCBI Taxonomy" id="431489"/>
    <lineage>
        <taxon>Bacteria</taxon>
        <taxon>Bacillati</taxon>
        <taxon>Actinomycetota</taxon>
        <taxon>Actinomycetes</taxon>
        <taxon>Micrococcales</taxon>
        <taxon>Demequinaceae</taxon>
        <taxon>Demequina</taxon>
    </lineage>
</organism>
<protein>
    <submittedName>
        <fullName evidence="3">MFS family permease</fullName>
    </submittedName>
</protein>
<dbReference type="PANTHER" id="PTHR23542">
    <property type="match status" value="1"/>
</dbReference>
<reference evidence="3 4" key="1">
    <citation type="submission" date="2020-07" db="EMBL/GenBank/DDBJ databases">
        <title>Sequencing the genomes of 1000 actinobacteria strains.</title>
        <authorList>
            <person name="Klenk H.-P."/>
        </authorList>
    </citation>
    <scope>NUCLEOTIDE SEQUENCE [LARGE SCALE GENOMIC DNA]</scope>
    <source>
        <strain evidence="3 4">DSM 19970</strain>
    </source>
</reference>
<feature type="transmembrane region" description="Helical" evidence="2">
    <location>
        <begin position="49"/>
        <end position="67"/>
    </location>
</feature>
<dbReference type="InterPro" id="IPR036259">
    <property type="entry name" value="MFS_trans_sf"/>
</dbReference>
<dbReference type="EMBL" id="JACBZO010000001">
    <property type="protein sequence ID" value="NYI40070.1"/>
    <property type="molecule type" value="Genomic_DNA"/>
</dbReference>
<dbReference type="AlphaFoldDB" id="A0A7Y9Z8A4"/>
<keyword evidence="4" id="KW-1185">Reference proteome</keyword>
<dbReference type="OrthoDB" id="9180256at2"/>
<comment type="caution">
    <text evidence="3">The sequence shown here is derived from an EMBL/GenBank/DDBJ whole genome shotgun (WGS) entry which is preliminary data.</text>
</comment>
<sequence length="421" mass="43608">MPSTSYRALLARPGARQFALAGLLARLPISTVGISTTLMVQIQYGKWEIAGRVAAVGVAVWALQTLPTARLIDRKGQRAMIPLAALFVAGIVLLVVTAMMRGPEWLLWIGAGVSSVSGPLGSLTRARWSHILESDDQIHTAFSLEGALDEVLFVAGPAFATAMAYAVHPASGLVIAVVANVIGLTLLLRERTTEPPVRKVGGTGLGFRVPAGVIATAFIAIGLGSMFGALDISTVAFAKSQGHGGAGGIVLGVISGGSFVGGLLYGARKWHVPLWKRLLVGALLLAAGFSILSTMPTFLSYAAAGFVVGMAIAPSITAQDSVAQRLVPQDQLLEGMSWLRIGLGAGVALGGWLSGRLIDESGFRAGLHVMAFSAVAVAVFALVGIWWIRRDTMAAVAAGRPDVPPPPGGAHGEQPPMLPVL</sequence>
<feature type="transmembrane region" description="Helical" evidence="2">
    <location>
        <begin position="367"/>
        <end position="388"/>
    </location>
</feature>
<keyword evidence="2" id="KW-0812">Transmembrane</keyword>
<proteinExistence type="predicted"/>
<dbReference type="Proteomes" id="UP000547973">
    <property type="component" value="Unassembled WGS sequence"/>
</dbReference>
<evidence type="ECO:0000256" key="2">
    <source>
        <dbReference type="SAM" id="Phobius"/>
    </source>
</evidence>
<evidence type="ECO:0000256" key="1">
    <source>
        <dbReference type="SAM" id="MobiDB-lite"/>
    </source>
</evidence>
<keyword evidence="2" id="KW-0472">Membrane</keyword>
<feature type="transmembrane region" description="Helical" evidence="2">
    <location>
        <begin position="249"/>
        <end position="267"/>
    </location>
</feature>
<feature type="transmembrane region" description="Helical" evidence="2">
    <location>
        <begin position="337"/>
        <end position="355"/>
    </location>
</feature>
<dbReference type="PANTHER" id="PTHR23542:SF1">
    <property type="entry name" value="MAJOR FACILITATOR SUPERFAMILY (MFS) PROFILE DOMAIN-CONTAINING PROTEIN"/>
    <property type="match status" value="1"/>
</dbReference>